<evidence type="ECO:0008006" key="5">
    <source>
        <dbReference type="Google" id="ProtNLM"/>
    </source>
</evidence>
<evidence type="ECO:0000313" key="3">
    <source>
        <dbReference type="EMBL" id="KAF4127619.1"/>
    </source>
</evidence>
<dbReference type="EMBL" id="JAACNO010003240">
    <property type="protein sequence ID" value="KAF4127619.1"/>
    <property type="molecule type" value="Genomic_DNA"/>
</dbReference>
<dbReference type="Proteomes" id="UP000704712">
    <property type="component" value="Unassembled WGS sequence"/>
</dbReference>
<name>A0A833WNI3_PHYIN</name>
<protein>
    <recommendedName>
        <fullName evidence="5">Transmembrane protein</fullName>
    </recommendedName>
</protein>
<gene>
    <name evidence="2" type="ORF">GN244_ATG03675</name>
    <name evidence="3" type="ORF">GN958_ATG23192</name>
</gene>
<keyword evidence="1" id="KW-1133">Transmembrane helix</keyword>
<proteinExistence type="predicted"/>
<dbReference type="EMBL" id="WSZM01000079">
    <property type="protein sequence ID" value="KAF4043805.1"/>
    <property type="molecule type" value="Genomic_DNA"/>
</dbReference>
<sequence>MALTLEELARAAHLGSKHIMEEVSWRDLMDMSYEAGGVYPTIVGYALGTITALFFSRCSSWISRLVPAALCPMFLLHIFYNHEAKPFKWMLLIAAGTGIGCTYVQKASLDLIRDHFAFKRVVGKANKRKKHD</sequence>
<accession>A0A833WNI3</accession>
<dbReference type="AlphaFoldDB" id="A0A833WNI3"/>
<feature type="transmembrane region" description="Helical" evidence="1">
    <location>
        <begin position="86"/>
        <end position="104"/>
    </location>
</feature>
<evidence type="ECO:0000256" key="1">
    <source>
        <dbReference type="SAM" id="Phobius"/>
    </source>
</evidence>
<evidence type="ECO:0000313" key="4">
    <source>
        <dbReference type="Proteomes" id="UP000602510"/>
    </source>
</evidence>
<keyword evidence="4" id="KW-1185">Reference proteome</keyword>
<dbReference type="Proteomes" id="UP000602510">
    <property type="component" value="Unassembled WGS sequence"/>
</dbReference>
<feature type="transmembrane region" description="Helical" evidence="1">
    <location>
        <begin position="37"/>
        <end position="55"/>
    </location>
</feature>
<keyword evidence="1" id="KW-0812">Transmembrane</keyword>
<keyword evidence="1" id="KW-0472">Membrane</keyword>
<feature type="transmembrane region" description="Helical" evidence="1">
    <location>
        <begin position="62"/>
        <end position="80"/>
    </location>
</feature>
<organism evidence="2 4">
    <name type="scientific">Phytophthora infestans</name>
    <name type="common">Potato late blight agent</name>
    <name type="synonym">Botrytis infestans</name>
    <dbReference type="NCBI Taxonomy" id="4787"/>
    <lineage>
        <taxon>Eukaryota</taxon>
        <taxon>Sar</taxon>
        <taxon>Stramenopiles</taxon>
        <taxon>Oomycota</taxon>
        <taxon>Peronosporomycetes</taxon>
        <taxon>Peronosporales</taxon>
        <taxon>Peronosporaceae</taxon>
        <taxon>Phytophthora</taxon>
    </lineage>
</organism>
<evidence type="ECO:0000313" key="2">
    <source>
        <dbReference type="EMBL" id="KAF4043805.1"/>
    </source>
</evidence>
<reference evidence="2" key="1">
    <citation type="submission" date="2020-04" db="EMBL/GenBank/DDBJ databases">
        <title>Hybrid Assembly of Korean Phytophthora infestans isolates.</title>
        <authorList>
            <person name="Prokchorchik M."/>
            <person name="Lee Y."/>
            <person name="Seo J."/>
            <person name="Cho J.-H."/>
            <person name="Park Y.-E."/>
            <person name="Jang D.-C."/>
            <person name="Im J.-S."/>
            <person name="Choi J.-G."/>
            <person name="Park H.-J."/>
            <person name="Lee G.-B."/>
            <person name="Lee Y.-G."/>
            <person name="Hong S.-Y."/>
            <person name="Cho K."/>
            <person name="Sohn K.H."/>
        </authorList>
    </citation>
    <scope>NUCLEOTIDE SEQUENCE</scope>
    <source>
        <strain evidence="2">KR_1_A1</strain>
        <strain evidence="3">KR_2_A2</strain>
    </source>
</reference>
<comment type="caution">
    <text evidence="2">The sequence shown here is derived from an EMBL/GenBank/DDBJ whole genome shotgun (WGS) entry which is preliminary data.</text>
</comment>